<comment type="cofactor">
    <cofactor evidence="1">
        <name>FAD</name>
        <dbReference type="ChEBI" id="CHEBI:57692"/>
    </cofactor>
</comment>
<dbReference type="PANTHER" id="PTHR42716">
    <property type="entry name" value="L-ASPARTATE OXIDASE"/>
    <property type="match status" value="1"/>
</dbReference>
<dbReference type="SUPFAM" id="SSF56425">
    <property type="entry name" value="Succinate dehydrogenase/fumarate reductase flavoprotein, catalytic domain"/>
    <property type="match status" value="1"/>
</dbReference>
<protein>
    <recommendedName>
        <fullName evidence="4">L-aspartate oxidase</fullName>
        <ecNumber evidence="4">1.4.3.16</ecNumber>
    </recommendedName>
</protein>
<dbReference type="EMBL" id="VSSQ01114855">
    <property type="protein sequence ID" value="MPN50556.1"/>
    <property type="molecule type" value="Genomic_DNA"/>
</dbReference>
<proteinExistence type="inferred from homology"/>
<evidence type="ECO:0000256" key="2">
    <source>
        <dbReference type="ARBA" id="ARBA00004950"/>
    </source>
</evidence>
<dbReference type="InterPro" id="IPR036188">
    <property type="entry name" value="FAD/NAD-bd_sf"/>
</dbReference>
<keyword evidence="7" id="KW-0274">FAD</keyword>
<organism evidence="10">
    <name type="scientific">bioreactor metagenome</name>
    <dbReference type="NCBI Taxonomy" id="1076179"/>
    <lineage>
        <taxon>unclassified sequences</taxon>
        <taxon>metagenomes</taxon>
        <taxon>ecological metagenomes</taxon>
    </lineage>
</organism>
<name>A0A645IHT9_9ZZZZ</name>
<feature type="domain" description="FAD-dependent oxidoreductase 2 FAD-binding" evidence="9">
    <location>
        <begin position="3"/>
        <end position="77"/>
    </location>
</feature>
<comment type="pathway">
    <text evidence="2">Cofactor biosynthesis; NAD(+) biosynthesis; iminoaspartate from L-aspartate (oxidase route): step 1/1.</text>
</comment>
<sequence>MDKEYVIKRFPYIYSECLKRGVDITKDYIKVSPAQHYFMGGIEVNLDSKTSLENLYAVGETSCTGVHGENRLASNSLLEGLVFSKKASDSINNTIDDINITIKNVDKVKKDINDIRKNNKRIVIEAIKENCEGVDDELFDYR</sequence>
<keyword evidence="5" id="KW-0285">Flavoprotein</keyword>
<comment type="caution">
    <text evidence="10">The sequence shown here is derived from an EMBL/GenBank/DDBJ whole genome shotgun (WGS) entry which is preliminary data.</text>
</comment>
<dbReference type="AlphaFoldDB" id="A0A645IHT9"/>
<comment type="similarity">
    <text evidence="3">Belongs to the FAD-dependent oxidoreductase 2 family. NadB subfamily.</text>
</comment>
<evidence type="ECO:0000256" key="1">
    <source>
        <dbReference type="ARBA" id="ARBA00001974"/>
    </source>
</evidence>
<keyword evidence="6" id="KW-0662">Pyridine nucleotide biosynthesis</keyword>
<evidence type="ECO:0000256" key="8">
    <source>
        <dbReference type="ARBA" id="ARBA00023002"/>
    </source>
</evidence>
<reference evidence="10" key="1">
    <citation type="submission" date="2019-08" db="EMBL/GenBank/DDBJ databases">
        <authorList>
            <person name="Kucharzyk K."/>
            <person name="Murdoch R.W."/>
            <person name="Higgins S."/>
            <person name="Loffler F."/>
        </authorList>
    </citation>
    <scope>NUCLEOTIDE SEQUENCE</scope>
</reference>
<evidence type="ECO:0000256" key="3">
    <source>
        <dbReference type="ARBA" id="ARBA00008562"/>
    </source>
</evidence>
<dbReference type="UniPathway" id="UPA00253">
    <property type="reaction ID" value="UER00326"/>
</dbReference>
<dbReference type="PANTHER" id="PTHR42716:SF2">
    <property type="entry name" value="L-ASPARTATE OXIDASE, CHLOROPLASTIC"/>
    <property type="match status" value="1"/>
</dbReference>
<evidence type="ECO:0000259" key="9">
    <source>
        <dbReference type="Pfam" id="PF00890"/>
    </source>
</evidence>
<dbReference type="Pfam" id="PF00890">
    <property type="entry name" value="FAD_binding_2"/>
    <property type="match status" value="1"/>
</dbReference>
<evidence type="ECO:0000256" key="4">
    <source>
        <dbReference type="ARBA" id="ARBA00012173"/>
    </source>
</evidence>
<evidence type="ECO:0000256" key="5">
    <source>
        <dbReference type="ARBA" id="ARBA00022630"/>
    </source>
</evidence>
<evidence type="ECO:0000256" key="6">
    <source>
        <dbReference type="ARBA" id="ARBA00022642"/>
    </source>
</evidence>
<dbReference type="GO" id="GO:0034628">
    <property type="term" value="P:'de novo' NAD+ biosynthetic process from L-aspartate"/>
    <property type="evidence" value="ECO:0007669"/>
    <property type="project" value="TreeGrafter"/>
</dbReference>
<dbReference type="InterPro" id="IPR005288">
    <property type="entry name" value="NadB"/>
</dbReference>
<gene>
    <name evidence="10" type="primary">nadB_32</name>
    <name evidence="10" type="ORF">SDC9_198183</name>
</gene>
<dbReference type="InterPro" id="IPR003953">
    <property type="entry name" value="FAD-dep_OxRdtase_2_FAD-bd"/>
</dbReference>
<dbReference type="SUPFAM" id="SSF51905">
    <property type="entry name" value="FAD/NAD(P)-binding domain"/>
    <property type="match status" value="1"/>
</dbReference>
<dbReference type="Gene3D" id="3.90.700.10">
    <property type="entry name" value="Succinate dehydrogenase/fumarate reductase flavoprotein, catalytic domain"/>
    <property type="match status" value="1"/>
</dbReference>
<dbReference type="EC" id="1.4.3.16" evidence="4"/>
<dbReference type="Gene3D" id="3.50.50.60">
    <property type="entry name" value="FAD/NAD(P)-binding domain"/>
    <property type="match status" value="1"/>
</dbReference>
<keyword evidence="8 10" id="KW-0560">Oxidoreductase</keyword>
<evidence type="ECO:0000256" key="7">
    <source>
        <dbReference type="ARBA" id="ARBA00022827"/>
    </source>
</evidence>
<accession>A0A645IHT9</accession>
<dbReference type="GO" id="GO:0008734">
    <property type="term" value="F:L-aspartate oxidase activity"/>
    <property type="evidence" value="ECO:0007669"/>
    <property type="project" value="UniProtKB-EC"/>
</dbReference>
<dbReference type="InterPro" id="IPR027477">
    <property type="entry name" value="Succ_DH/fumarate_Rdtase_cat_sf"/>
</dbReference>
<evidence type="ECO:0000313" key="10">
    <source>
        <dbReference type="EMBL" id="MPN50556.1"/>
    </source>
</evidence>